<dbReference type="AlphaFoldDB" id="A0A225B4J2"/>
<dbReference type="RefSeq" id="XP_020121896.1">
    <property type="nucleotide sequence ID" value="XM_020264514.1"/>
</dbReference>
<feature type="signal peptide" evidence="1">
    <location>
        <begin position="1"/>
        <end position="19"/>
    </location>
</feature>
<dbReference type="Proteomes" id="UP000214365">
    <property type="component" value="Unassembled WGS sequence"/>
</dbReference>
<gene>
    <name evidence="2" type="ORF">UA08_02469</name>
</gene>
<evidence type="ECO:0008006" key="4">
    <source>
        <dbReference type="Google" id="ProtNLM"/>
    </source>
</evidence>
<dbReference type="GO" id="GO:0003824">
    <property type="term" value="F:catalytic activity"/>
    <property type="evidence" value="ECO:0007669"/>
    <property type="project" value="InterPro"/>
</dbReference>
<accession>A0A225B4J2</accession>
<dbReference type="OrthoDB" id="425925at2759"/>
<dbReference type="PROSITE" id="PS00175">
    <property type="entry name" value="PG_MUTASE"/>
    <property type="match status" value="1"/>
</dbReference>
<name>A0A225B4J2_TALAT</name>
<keyword evidence="1" id="KW-0732">Signal</keyword>
<feature type="chain" id="PRO_5013144116" description="Phosphoglycerate mutase family protein" evidence="1">
    <location>
        <begin position="20"/>
        <end position="174"/>
    </location>
</feature>
<dbReference type="EMBL" id="LFMY01000003">
    <property type="protein sequence ID" value="OKL61775.1"/>
    <property type="molecule type" value="Genomic_DNA"/>
</dbReference>
<dbReference type="STRING" id="1441469.A0A225B4J2"/>
<protein>
    <recommendedName>
        <fullName evidence="4">Phosphoglycerate mutase family protein</fullName>
    </recommendedName>
</protein>
<dbReference type="GeneID" id="31002224"/>
<comment type="caution">
    <text evidence="2">The sequence shown here is derived from an EMBL/GenBank/DDBJ whole genome shotgun (WGS) entry which is preliminary data.</text>
</comment>
<dbReference type="InterPro" id="IPR001345">
    <property type="entry name" value="PG/BPGM_mutase_AS"/>
</dbReference>
<sequence length="174" mass="18814">MKLLTLANFSLLLVGAVAAEPTVFLIRHGEKPSNGDTGLSEQGEERAQCLTSVFGPSSDYDIGYILAEKPKSDGKRDRPYLTVLPLADELGLTVDTSCSKTDTKCVKKAVKAYTGDGNILICWEHGELTDIAEELGDSDAPEYPDDDYGLIWTLPYPYSSITSITDENCSGLGQ</sequence>
<proteinExistence type="predicted"/>
<keyword evidence="3" id="KW-1185">Reference proteome</keyword>
<organism evidence="2 3">
    <name type="scientific">Talaromyces atroroseus</name>
    <dbReference type="NCBI Taxonomy" id="1441469"/>
    <lineage>
        <taxon>Eukaryota</taxon>
        <taxon>Fungi</taxon>
        <taxon>Dikarya</taxon>
        <taxon>Ascomycota</taxon>
        <taxon>Pezizomycotina</taxon>
        <taxon>Eurotiomycetes</taxon>
        <taxon>Eurotiomycetidae</taxon>
        <taxon>Eurotiales</taxon>
        <taxon>Trichocomaceae</taxon>
        <taxon>Talaromyces</taxon>
        <taxon>Talaromyces sect. Trachyspermi</taxon>
    </lineage>
</organism>
<evidence type="ECO:0000313" key="3">
    <source>
        <dbReference type="Proteomes" id="UP000214365"/>
    </source>
</evidence>
<reference evidence="2 3" key="1">
    <citation type="submission" date="2015-06" db="EMBL/GenBank/DDBJ databases">
        <title>Talaromyces atroroseus IBT 11181 draft genome.</title>
        <authorList>
            <person name="Rasmussen K.B."/>
            <person name="Rasmussen S."/>
            <person name="Petersen B."/>
            <person name="Sicheritz-Ponten T."/>
            <person name="Mortensen U.H."/>
            <person name="Thrane U."/>
        </authorList>
    </citation>
    <scope>NUCLEOTIDE SEQUENCE [LARGE SCALE GENOMIC DNA]</scope>
    <source>
        <strain evidence="2 3">IBT 11181</strain>
    </source>
</reference>
<evidence type="ECO:0000313" key="2">
    <source>
        <dbReference type="EMBL" id="OKL61775.1"/>
    </source>
</evidence>
<evidence type="ECO:0000256" key="1">
    <source>
        <dbReference type="SAM" id="SignalP"/>
    </source>
</evidence>